<dbReference type="AlphaFoldDB" id="A0A2H3CIB5"/>
<name>A0A2H3CIB5_ARMGA</name>
<gene>
    <name evidence="1" type="ORF">ARMGADRAFT_947896</name>
</gene>
<dbReference type="STRING" id="47427.A0A2H3CIB5"/>
<dbReference type="OMA" id="REGDWIN"/>
<keyword evidence="2" id="KW-1185">Reference proteome</keyword>
<dbReference type="InParanoid" id="A0A2H3CIB5"/>
<dbReference type="OrthoDB" id="3267098at2759"/>
<sequence length="146" mass="17392">VRPQSSGFWPHLMHFLWVRWLDDKLRWKSGRRQAHLPKIGFGLDTDDYAFGFLDPTMVIRGSHLLPDFVGGRTHELLQTVESTAACEDQEDDNWANYHVNIFVDRDMVMRYFGGGISHLDNNWLHQWMLWKRSYLMTRMPKRKTKN</sequence>
<protein>
    <submittedName>
        <fullName evidence="1">Uncharacterized protein</fullName>
    </submittedName>
</protein>
<feature type="non-terminal residue" evidence="1">
    <location>
        <position position="1"/>
    </location>
</feature>
<evidence type="ECO:0000313" key="2">
    <source>
        <dbReference type="Proteomes" id="UP000217790"/>
    </source>
</evidence>
<dbReference type="EMBL" id="KZ293727">
    <property type="protein sequence ID" value="PBK81610.1"/>
    <property type="molecule type" value="Genomic_DNA"/>
</dbReference>
<reference evidence="2" key="1">
    <citation type="journal article" date="2017" name="Nat. Ecol. Evol.">
        <title>Genome expansion and lineage-specific genetic innovations in the forest pathogenic fungi Armillaria.</title>
        <authorList>
            <person name="Sipos G."/>
            <person name="Prasanna A.N."/>
            <person name="Walter M.C."/>
            <person name="O'Connor E."/>
            <person name="Balint B."/>
            <person name="Krizsan K."/>
            <person name="Kiss B."/>
            <person name="Hess J."/>
            <person name="Varga T."/>
            <person name="Slot J."/>
            <person name="Riley R."/>
            <person name="Boka B."/>
            <person name="Rigling D."/>
            <person name="Barry K."/>
            <person name="Lee J."/>
            <person name="Mihaltcheva S."/>
            <person name="LaButti K."/>
            <person name="Lipzen A."/>
            <person name="Waldron R."/>
            <person name="Moloney N.M."/>
            <person name="Sperisen C."/>
            <person name="Kredics L."/>
            <person name="Vagvoelgyi C."/>
            <person name="Patrignani A."/>
            <person name="Fitzpatrick D."/>
            <person name="Nagy I."/>
            <person name="Doyle S."/>
            <person name="Anderson J.B."/>
            <person name="Grigoriev I.V."/>
            <person name="Gueldener U."/>
            <person name="Muensterkoetter M."/>
            <person name="Nagy L.G."/>
        </authorList>
    </citation>
    <scope>NUCLEOTIDE SEQUENCE [LARGE SCALE GENOMIC DNA]</scope>
    <source>
        <strain evidence="2">Ar21-2</strain>
    </source>
</reference>
<evidence type="ECO:0000313" key="1">
    <source>
        <dbReference type="EMBL" id="PBK81610.1"/>
    </source>
</evidence>
<accession>A0A2H3CIB5</accession>
<organism evidence="1 2">
    <name type="scientific">Armillaria gallica</name>
    <name type="common">Bulbous honey fungus</name>
    <name type="synonym">Armillaria bulbosa</name>
    <dbReference type="NCBI Taxonomy" id="47427"/>
    <lineage>
        <taxon>Eukaryota</taxon>
        <taxon>Fungi</taxon>
        <taxon>Dikarya</taxon>
        <taxon>Basidiomycota</taxon>
        <taxon>Agaricomycotina</taxon>
        <taxon>Agaricomycetes</taxon>
        <taxon>Agaricomycetidae</taxon>
        <taxon>Agaricales</taxon>
        <taxon>Marasmiineae</taxon>
        <taxon>Physalacriaceae</taxon>
        <taxon>Armillaria</taxon>
    </lineage>
</organism>
<proteinExistence type="predicted"/>
<dbReference type="Proteomes" id="UP000217790">
    <property type="component" value="Unassembled WGS sequence"/>
</dbReference>